<name>A0A9J6CIW8_POLVA</name>
<dbReference type="Proteomes" id="UP001107558">
    <property type="component" value="Chromosome 1"/>
</dbReference>
<comment type="caution">
    <text evidence="2">The sequence shown here is derived from an EMBL/GenBank/DDBJ whole genome shotgun (WGS) entry which is preliminary data.</text>
</comment>
<feature type="signal peptide" evidence="1">
    <location>
        <begin position="1"/>
        <end position="23"/>
    </location>
</feature>
<protein>
    <recommendedName>
        <fullName evidence="4">Kazal-like domain-containing protein</fullName>
    </recommendedName>
</protein>
<dbReference type="AlphaFoldDB" id="A0A9J6CIW8"/>
<dbReference type="OrthoDB" id="7783180at2759"/>
<keyword evidence="1" id="KW-0732">Signal</keyword>
<sequence>MKFVLQIFSILLIMMMFLCQVRSNECVPCPSASGTEFVCAVDDKGTIRKFDSECLLRYENCDKKTKYQITDKKLCD</sequence>
<organism evidence="2 3">
    <name type="scientific">Polypedilum vanderplanki</name>
    <name type="common">Sleeping chironomid midge</name>
    <dbReference type="NCBI Taxonomy" id="319348"/>
    <lineage>
        <taxon>Eukaryota</taxon>
        <taxon>Metazoa</taxon>
        <taxon>Ecdysozoa</taxon>
        <taxon>Arthropoda</taxon>
        <taxon>Hexapoda</taxon>
        <taxon>Insecta</taxon>
        <taxon>Pterygota</taxon>
        <taxon>Neoptera</taxon>
        <taxon>Endopterygota</taxon>
        <taxon>Diptera</taxon>
        <taxon>Nematocera</taxon>
        <taxon>Chironomoidea</taxon>
        <taxon>Chironomidae</taxon>
        <taxon>Chironominae</taxon>
        <taxon>Polypedilum</taxon>
        <taxon>Polypedilum</taxon>
    </lineage>
</organism>
<accession>A0A9J6CIW8</accession>
<keyword evidence="3" id="KW-1185">Reference proteome</keyword>
<evidence type="ECO:0000256" key="1">
    <source>
        <dbReference type="SAM" id="SignalP"/>
    </source>
</evidence>
<dbReference type="InterPro" id="IPR036058">
    <property type="entry name" value="Kazal_dom_sf"/>
</dbReference>
<dbReference type="EMBL" id="JADBJN010000001">
    <property type="protein sequence ID" value="KAG5681956.1"/>
    <property type="molecule type" value="Genomic_DNA"/>
</dbReference>
<dbReference type="Gene3D" id="3.30.60.30">
    <property type="match status" value="1"/>
</dbReference>
<gene>
    <name evidence="2" type="ORF">PVAND_011357</name>
</gene>
<evidence type="ECO:0000313" key="3">
    <source>
        <dbReference type="Proteomes" id="UP001107558"/>
    </source>
</evidence>
<proteinExistence type="predicted"/>
<evidence type="ECO:0008006" key="4">
    <source>
        <dbReference type="Google" id="ProtNLM"/>
    </source>
</evidence>
<feature type="chain" id="PRO_5039948223" description="Kazal-like domain-containing protein" evidence="1">
    <location>
        <begin position="24"/>
        <end position="76"/>
    </location>
</feature>
<evidence type="ECO:0000313" key="2">
    <source>
        <dbReference type="EMBL" id="KAG5681956.1"/>
    </source>
</evidence>
<dbReference type="SUPFAM" id="SSF100895">
    <property type="entry name" value="Kazal-type serine protease inhibitors"/>
    <property type="match status" value="1"/>
</dbReference>
<reference evidence="2" key="1">
    <citation type="submission" date="2021-03" db="EMBL/GenBank/DDBJ databases">
        <title>Chromosome level genome of the anhydrobiotic midge Polypedilum vanderplanki.</title>
        <authorList>
            <person name="Yoshida Y."/>
            <person name="Kikawada T."/>
            <person name="Gusev O."/>
        </authorList>
    </citation>
    <scope>NUCLEOTIDE SEQUENCE</scope>
    <source>
        <strain evidence="2">NIAS01</strain>
        <tissue evidence="2">Whole body or cell culture</tissue>
    </source>
</reference>